<feature type="domain" description="FHA" evidence="2">
    <location>
        <begin position="37"/>
        <end position="86"/>
    </location>
</feature>
<dbReference type="Pfam" id="PF00498">
    <property type="entry name" value="FHA"/>
    <property type="match status" value="1"/>
</dbReference>
<reference evidence="3 4" key="1">
    <citation type="submission" date="2017-01" db="EMBL/GenBank/DDBJ databases">
        <title>The cable genome- insights into the physiology and evolution of filamentous bacteria capable of sulfide oxidation via long distance electron transfer.</title>
        <authorList>
            <person name="Schreiber L."/>
            <person name="Bjerg J.T."/>
            <person name="Boggild A."/>
            <person name="Van De Vossenberg J."/>
            <person name="Meysman F."/>
            <person name="Nielsen L.P."/>
            <person name="Schramm A."/>
            <person name="Kjeldsen K.U."/>
        </authorList>
    </citation>
    <scope>NUCLEOTIDE SEQUENCE [LARGE SCALE GENOMIC DNA]</scope>
    <source>
        <strain evidence="3">A1</strain>
    </source>
</reference>
<dbReference type="Proteomes" id="UP000288086">
    <property type="component" value="Unassembled WGS sequence"/>
</dbReference>
<dbReference type="EMBL" id="MTKP01000436">
    <property type="protein sequence ID" value="RWX43498.1"/>
    <property type="molecule type" value="Genomic_DNA"/>
</dbReference>
<evidence type="ECO:0000259" key="2">
    <source>
        <dbReference type="PROSITE" id="PS50006"/>
    </source>
</evidence>
<dbReference type="InterPro" id="IPR008984">
    <property type="entry name" value="SMAD_FHA_dom_sf"/>
</dbReference>
<dbReference type="InterPro" id="IPR000253">
    <property type="entry name" value="FHA_dom"/>
</dbReference>
<name>A0A3S3U4F0_9BACT</name>
<dbReference type="Gene3D" id="2.60.200.20">
    <property type="match status" value="1"/>
</dbReference>
<evidence type="ECO:0000313" key="3">
    <source>
        <dbReference type="EMBL" id="RWX43498.1"/>
    </source>
</evidence>
<dbReference type="SUPFAM" id="SSF49879">
    <property type="entry name" value="SMAD/FHA domain"/>
    <property type="match status" value="1"/>
</dbReference>
<dbReference type="InterPro" id="IPR050923">
    <property type="entry name" value="Cell_Proc_Reg/RNA_Proc"/>
</dbReference>
<keyword evidence="1" id="KW-0472">Membrane</keyword>
<keyword evidence="1" id="KW-1133">Transmembrane helix</keyword>
<dbReference type="PANTHER" id="PTHR23308">
    <property type="entry name" value="NUCLEAR INHIBITOR OF PROTEIN PHOSPHATASE-1"/>
    <property type="match status" value="1"/>
</dbReference>
<sequence length="253" mass="28636">MSTRQRNSPHNPTSPDVLASATWTGGQFAEQTFSSTFSIGRDPACDIHIPEPVVSRQHAEVVLLVDTWWIQDCNSANGIWVDGQQVNRVAITEAMRVELGRSGPVLTLSIRQPDIRQPEEEAEDTLSMTHYRDHYFSDKDDDEAGEHTMMVRQAFAQVQKKQKRKYGSVIAVVVCLFILAGSLAVYKHLQLEKQKELAGEIFYAMKGLEIEFADLLRAGRESKDTDTLVKVEQYKQRARELENSYTEFVDTLG</sequence>
<comment type="caution">
    <text evidence="3">The sequence shown here is derived from an EMBL/GenBank/DDBJ whole genome shotgun (WGS) entry which is preliminary data.</text>
</comment>
<dbReference type="SMART" id="SM00240">
    <property type="entry name" value="FHA"/>
    <property type="match status" value="1"/>
</dbReference>
<keyword evidence="4" id="KW-1185">Reference proteome</keyword>
<protein>
    <submittedName>
        <fullName evidence="3">FHA domain-containing protein</fullName>
    </submittedName>
</protein>
<evidence type="ECO:0000313" key="4">
    <source>
        <dbReference type="Proteomes" id="UP000288086"/>
    </source>
</evidence>
<accession>A0A3S3U4F0</accession>
<organism evidence="3 4">
    <name type="scientific">Candidatus Electrothrix communis</name>
    <dbReference type="NCBI Taxonomy" id="1859133"/>
    <lineage>
        <taxon>Bacteria</taxon>
        <taxon>Pseudomonadati</taxon>
        <taxon>Thermodesulfobacteriota</taxon>
        <taxon>Desulfobulbia</taxon>
        <taxon>Desulfobulbales</taxon>
        <taxon>Desulfobulbaceae</taxon>
        <taxon>Candidatus Electrothrix</taxon>
    </lineage>
</organism>
<keyword evidence="1" id="KW-0812">Transmembrane</keyword>
<feature type="non-terminal residue" evidence="3">
    <location>
        <position position="253"/>
    </location>
</feature>
<dbReference type="AlphaFoldDB" id="A0A3S3U4F0"/>
<evidence type="ECO:0000256" key="1">
    <source>
        <dbReference type="SAM" id="Phobius"/>
    </source>
</evidence>
<feature type="transmembrane region" description="Helical" evidence="1">
    <location>
        <begin position="166"/>
        <end position="186"/>
    </location>
</feature>
<dbReference type="PROSITE" id="PS50006">
    <property type="entry name" value="FHA_DOMAIN"/>
    <property type="match status" value="1"/>
</dbReference>
<gene>
    <name evidence="3" type="ORF">VT98_14361</name>
</gene>
<proteinExistence type="predicted"/>